<dbReference type="Proteomes" id="UP000285530">
    <property type="component" value="Unassembled WGS sequence"/>
</dbReference>
<comment type="caution">
    <text evidence="4">The sequence shown here is derived from an EMBL/GenBank/DDBJ whole genome shotgun (WGS) entry which is preliminary data.</text>
</comment>
<evidence type="ECO:0000259" key="3">
    <source>
        <dbReference type="PROSITE" id="PS51186"/>
    </source>
</evidence>
<dbReference type="GO" id="GO:0016747">
    <property type="term" value="F:acyltransferase activity, transferring groups other than amino-acyl groups"/>
    <property type="evidence" value="ECO:0007669"/>
    <property type="project" value="InterPro"/>
</dbReference>
<keyword evidence="5" id="KW-1185">Reference proteome</keyword>
<dbReference type="PROSITE" id="PS51186">
    <property type="entry name" value="GNAT"/>
    <property type="match status" value="1"/>
</dbReference>
<dbReference type="PANTHER" id="PTHR43877:SF2">
    <property type="entry name" value="AMINOALKYLPHOSPHONATE N-ACETYLTRANSFERASE-RELATED"/>
    <property type="match status" value="1"/>
</dbReference>
<name>A0A418ZY84_9RHOB</name>
<sequence length="148" mass="16676">MIRQAVAHDEAEIRDCAEQAYARYVQLIGRKPAPMVADFASQIAAGDVFIAADDQGQFQGFIVFYAEKEHVLLENVAVHPRAAGRGVGKQLVEFCEQAARDWSLAAVHLYTNEKMTENLLIYPRLGYAEVARHTEDGFSRVYFEKRLV</sequence>
<dbReference type="RefSeq" id="WP_119885844.1">
    <property type="nucleotide sequence ID" value="NZ_CP067172.1"/>
</dbReference>
<proteinExistence type="predicted"/>
<dbReference type="Gene3D" id="3.40.630.30">
    <property type="match status" value="1"/>
</dbReference>
<dbReference type="Pfam" id="PF13508">
    <property type="entry name" value="Acetyltransf_7"/>
    <property type="match status" value="1"/>
</dbReference>
<feature type="domain" description="N-acetyltransferase" evidence="3">
    <location>
        <begin position="1"/>
        <end position="148"/>
    </location>
</feature>
<reference evidence="4 5" key="1">
    <citation type="submission" date="2018-09" db="EMBL/GenBank/DDBJ databases">
        <title>Paracoccus onubensis nov. sp. a moderate halophilic bacterium isolated from Gruta de las Maravillas (Aracena, Spain).</title>
        <authorList>
            <person name="Jurado V."/>
            <person name="Gutierrez-Patricio S."/>
            <person name="Gonzalez-Pimentel J.L."/>
            <person name="Laiz L."/>
            <person name="Saiz-Jimenez C."/>
        </authorList>
    </citation>
    <scope>NUCLEOTIDE SEQUENCE [LARGE SCALE GENOMIC DNA]</scope>
    <source>
        <strain evidence="4 5">DSM 19484</strain>
    </source>
</reference>
<protein>
    <submittedName>
        <fullName evidence="4">GNAT family N-acetyltransferase</fullName>
    </submittedName>
</protein>
<dbReference type="PANTHER" id="PTHR43877">
    <property type="entry name" value="AMINOALKYLPHOSPHONATE N-ACETYLTRANSFERASE-RELATED-RELATED"/>
    <property type="match status" value="1"/>
</dbReference>
<dbReference type="CDD" id="cd04301">
    <property type="entry name" value="NAT_SF"/>
    <property type="match status" value="1"/>
</dbReference>
<evidence type="ECO:0000256" key="2">
    <source>
        <dbReference type="ARBA" id="ARBA00023315"/>
    </source>
</evidence>
<dbReference type="InterPro" id="IPR000182">
    <property type="entry name" value="GNAT_dom"/>
</dbReference>
<evidence type="ECO:0000313" key="4">
    <source>
        <dbReference type="EMBL" id="RJL05451.1"/>
    </source>
</evidence>
<organism evidence="4 5">
    <name type="scientific">Paracoccus aestuarii</name>
    <dbReference type="NCBI Taxonomy" id="453842"/>
    <lineage>
        <taxon>Bacteria</taxon>
        <taxon>Pseudomonadati</taxon>
        <taxon>Pseudomonadota</taxon>
        <taxon>Alphaproteobacteria</taxon>
        <taxon>Rhodobacterales</taxon>
        <taxon>Paracoccaceae</taxon>
        <taxon>Paracoccus</taxon>
    </lineage>
</organism>
<dbReference type="InterPro" id="IPR050832">
    <property type="entry name" value="Bact_Acetyltransf"/>
</dbReference>
<gene>
    <name evidence="4" type="ORF">D3P06_06800</name>
</gene>
<evidence type="ECO:0000313" key="5">
    <source>
        <dbReference type="Proteomes" id="UP000285530"/>
    </source>
</evidence>
<dbReference type="SUPFAM" id="SSF55729">
    <property type="entry name" value="Acyl-CoA N-acyltransferases (Nat)"/>
    <property type="match status" value="1"/>
</dbReference>
<dbReference type="InterPro" id="IPR016181">
    <property type="entry name" value="Acyl_CoA_acyltransferase"/>
</dbReference>
<accession>A0A418ZY84</accession>
<evidence type="ECO:0000256" key="1">
    <source>
        <dbReference type="ARBA" id="ARBA00022679"/>
    </source>
</evidence>
<dbReference type="AlphaFoldDB" id="A0A418ZY84"/>
<keyword evidence="2" id="KW-0012">Acyltransferase</keyword>
<keyword evidence="1 4" id="KW-0808">Transferase</keyword>
<dbReference type="EMBL" id="QZEV01000023">
    <property type="protein sequence ID" value="RJL05451.1"/>
    <property type="molecule type" value="Genomic_DNA"/>
</dbReference>
<dbReference type="OrthoDB" id="281808at2"/>